<name>A0AAN6VJL6_9PEZI</name>
<dbReference type="EMBL" id="MU856963">
    <property type="protein sequence ID" value="KAK4152748.1"/>
    <property type="molecule type" value="Genomic_DNA"/>
</dbReference>
<dbReference type="AlphaFoldDB" id="A0AAN6VJL6"/>
<evidence type="ECO:0000313" key="4">
    <source>
        <dbReference type="Proteomes" id="UP001302745"/>
    </source>
</evidence>
<reference evidence="3" key="1">
    <citation type="journal article" date="2023" name="Mol. Phylogenet. Evol.">
        <title>Genome-scale phylogeny and comparative genomics of the fungal order Sordariales.</title>
        <authorList>
            <person name="Hensen N."/>
            <person name="Bonometti L."/>
            <person name="Westerberg I."/>
            <person name="Brannstrom I.O."/>
            <person name="Guillou S."/>
            <person name="Cros-Aarteil S."/>
            <person name="Calhoun S."/>
            <person name="Haridas S."/>
            <person name="Kuo A."/>
            <person name="Mondo S."/>
            <person name="Pangilinan J."/>
            <person name="Riley R."/>
            <person name="LaButti K."/>
            <person name="Andreopoulos B."/>
            <person name="Lipzen A."/>
            <person name="Chen C."/>
            <person name="Yan M."/>
            <person name="Daum C."/>
            <person name="Ng V."/>
            <person name="Clum A."/>
            <person name="Steindorff A."/>
            <person name="Ohm R.A."/>
            <person name="Martin F."/>
            <person name="Silar P."/>
            <person name="Natvig D.O."/>
            <person name="Lalanne C."/>
            <person name="Gautier V."/>
            <person name="Ament-Velasquez S.L."/>
            <person name="Kruys A."/>
            <person name="Hutchinson M.I."/>
            <person name="Powell A.J."/>
            <person name="Barry K."/>
            <person name="Miller A.N."/>
            <person name="Grigoriev I.V."/>
            <person name="Debuchy R."/>
            <person name="Gladieux P."/>
            <person name="Hiltunen Thoren M."/>
            <person name="Johannesson H."/>
        </authorList>
    </citation>
    <scope>NUCLEOTIDE SEQUENCE</scope>
    <source>
        <strain evidence="3">CBS 538.74</strain>
    </source>
</reference>
<feature type="region of interest" description="Disordered" evidence="2">
    <location>
        <begin position="1"/>
        <end position="119"/>
    </location>
</feature>
<dbReference type="Proteomes" id="UP001302745">
    <property type="component" value="Unassembled WGS sequence"/>
</dbReference>
<comment type="caution">
    <text evidence="3">The sequence shown here is derived from an EMBL/GenBank/DDBJ whole genome shotgun (WGS) entry which is preliminary data.</text>
</comment>
<feature type="region of interest" description="Disordered" evidence="2">
    <location>
        <begin position="216"/>
        <end position="272"/>
    </location>
</feature>
<evidence type="ECO:0000313" key="3">
    <source>
        <dbReference type="EMBL" id="KAK4152748.1"/>
    </source>
</evidence>
<gene>
    <name evidence="3" type="ORF">C8A00DRAFT_34531</name>
</gene>
<accession>A0AAN6VJL6</accession>
<feature type="compositionally biased region" description="Basic and acidic residues" evidence="2">
    <location>
        <begin position="1"/>
        <end position="24"/>
    </location>
</feature>
<evidence type="ECO:0000256" key="1">
    <source>
        <dbReference type="SAM" id="Coils"/>
    </source>
</evidence>
<reference evidence="3" key="2">
    <citation type="submission" date="2023-05" db="EMBL/GenBank/DDBJ databases">
        <authorList>
            <consortium name="Lawrence Berkeley National Laboratory"/>
            <person name="Steindorff A."/>
            <person name="Hensen N."/>
            <person name="Bonometti L."/>
            <person name="Westerberg I."/>
            <person name="Brannstrom I.O."/>
            <person name="Guillou S."/>
            <person name="Cros-Aarteil S."/>
            <person name="Calhoun S."/>
            <person name="Haridas S."/>
            <person name="Kuo A."/>
            <person name="Mondo S."/>
            <person name="Pangilinan J."/>
            <person name="Riley R."/>
            <person name="Labutti K."/>
            <person name="Andreopoulos B."/>
            <person name="Lipzen A."/>
            <person name="Chen C."/>
            <person name="Yanf M."/>
            <person name="Daum C."/>
            <person name="Ng V."/>
            <person name="Clum A."/>
            <person name="Ohm R."/>
            <person name="Martin F."/>
            <person name="Silar P."/>
            <person name="Natvig D."/>
            <person name="Lalanne C."/>
            <person name="Gautier V."/>
            <person name="Ament-Velasquez S.L."/>
            <person name="Kruys A."/>
            <person name="Hutchinson M.I."/>
            <person name="Powell A.J."/>
            <person name="Barry K."/>
            <person name="Miller A.N."/>
            <person name="Grigoriev I.V."/>
            <person name="Debuchy R."/>
            <person name="Gladieux P."/>
            <person name="Thoren M.H."/>
            <person name="Johannesson H."/>
        </authorList>
    </citation>
    <scope>NUCLEOTIDE SEQUENCE</scope>
    <source>
        <strain evidence="3">CBS 538.74</strain>
    </source>
</reference>
<proteinExistence type="predicted"/>
<feature type="compositionally biased region" description="Basic and acidic residues" evidence="2">
    <location>
        <begin position="255"/>
        <end position="271"/>
    </location>
</feature>
<feature type="region of interest" description="Disordered" evidence="2">
    <location>
        <begin position="336"/>
        <end position="380"/>
    </location>
</feature>
<keyword evidence="4" id="KW-1185">Reference proteome</keyword>
<organism evidence="3 4">
    <name type="scientific">Chaetomidium leptoderma</name>
    <dbReference type="NCBI Taxonomy" id="669021"/>
    <lineage>
        <taxon>Eukaryota</taxon>
        <taxon>Fungi</taxon>
        <taxon>Dikarya</taxon>
        <taxon>Ascomycota</taxon>
        <taxon>Pezizomycotina</taxon>
        <taxon>Sordariomycetes</taxon>
        <taxon>Sordariomycetidae</taxon>
        <taxon>Sordariales</taxon>
        <taxon>Chaetomiaceae</taxon>
        <taxon>Chaetomidium</taxon>
    </lineage>
</organism>
<sequence length="449" mass="49112">MRAHLLTERKKTGPDEDVRDDDGKPVVADMPGVHDKPLESGVGTGSSTEEPAVFRPLRPSPTERFSWRDQTQDDQAGGTQISQVGSTQDDQVGGTQDDQVDGHSHGSPTSCPLPDCAKEAEHDGSVGSYKKMPVSNTMMQAYNAMRAGVNGVVAGPTEPLLARLYSQELVQELGAPQMVEDINHAMNPFLPDNLNRPELYYYDRLAVEKHLSVPTGYGIDEKSPNDERKSIASAFGGQPNLGEPSGQSSGNDQTGKGKDTNKDKGKCKEAEAGVVQTTPADYDPFILDAMVSPGSEFPFNPHFDDGWVSDDEGHPDMTRISPCTFARWAAGCGSNHWNKESPKKPVIPSRSSSLGRLEHKQPSGAPLIETPPRPPPTSFTGFDAVQAVKDISALKRKLNRLASEKKTLGKEIEVLRKERLELEKRMQEETALEEILQEQAMQKKRMQAE</sequence>
<feature type="coiled-coil region" evidence="1">
    <location>
        <begin position="384"/>
        <end position="439"/>
    </location>
</feature>
<feature type="compositionally biased region" description="Basic and acidic residues" evidence="2">
    <location>
        <begin position="219"/>
        <end position="230"/>
    </location>
</feature>
<feature type="compositionally biased region" description="Low complexity" evidence="2">
    <location>
        <begin position="87"/>
        <end position="97"/>
    </location>
</feature>
<protein>
    <submittedName>
        <fullName evidence="3">Uncharacterized protein</fullName>
    </submittedName>
</protein>
<evidence type="ECO:0000256" key="2">
    <source>
        <dbReference type="SAM" id="MobiDB-lite"/>
    </source>
</evidence>
<keyword evidence="1" id="KW-0175">Coiled coil</keyword>